<dbReference type="Proteomes" id="UP000479710">
    <property type="component" value="Unassembled WGS sequence"/>
</dbReference>
<accession>A0A6G1DX71</accession>
<evidence type="ECO:0000313" key="1">
    <source>
        <dbReference type="EMBL" id="KAF0917110.1"/>
    </source>
</evidence>
<evidence type="ECO:0000313" key="2">
    <source>
        <dbReference type="Proteomes" id="UP000479710"/>
    </source>
</evidence>
<name>A0A6G1DX71_9ORYZ</name>
<keyword evidence="2" id="KW-1185">Reference proteome</keyword>
<reference evidence="1 2" key="1">
    <citation type="submission" date="2019-11" db="EMBL/GenBank/DDBJ databases">
        <title>Whole genome sequence of Oryza granulata.</title>
        <authorList>
            <person name="Li W."/>
        </authorList>
    </citation>
    <scope>NUCLEOTIDE SEQUENCE [LARGE SCALE GENOMIC DNA]</scope>
    <source>
        <strain evidence="2">cv. Menghai</strain>
        <tissue evidence="1">Leaf</tissue>
    </source>
</reference>
<dbReference type="EMBL" id="SPHZ02000005">
    <property type="protein sequence ID" value="KAF0917110.1"/>
    <property type="molecule type" value="Genomic_DNA"/>
</dbReference>
<comment type="caution">
    <text evidence="1">The sequence shown here is derived from an EMBL/GenBank/DDBJ whole genome shotgun (WGS) entry which is preliminary data.</text>
</comment>
<organism evidence="1 2">
    <name type="scientific">Oryza meyeriana var. granulata</name>
    <dbReference type="NCBI Taxonomy" id="110450"/>
    <lineage>
        <taxon>Eukaryota</taxon>
        <taxon>Viridiplantae</taxon>
        <taxon>Streptophyta</taxon>
        <taxon>Embryophyta</taxon>
        <taxon>Tracheophyta</taxon>
        <taxon>Spermatophyta</taxon>
        <taxon>Magnoliopsida</taxon>
        <taxon>Liliopsida</taxon>
        <taxon>Poales</taxon>
        <taxon>Poaceae</taxon>
        <taxon>BOP clade</taxon>
        <taxon>Oryzoideae</taxon>
        <taxon>Oryzeae</taxon>
        <taxon>Oryzinae</taxon>
        <taxon>Oryza</taxon>
        <taxon>Oryza meyeriana</taxon>
    </lineage>
</organism>
<proteinExistence type="predicted"/>
<protein>
    <submittedName>
        <fullName evidence="1">Uncharacterized protein</fullName>
    </submittedName>
</protein>
<sequence length="149" mass="16362">MRPSPLKGSGSRHLITLGLRRVSLPSCAAVTRAQRSQPQQCCRSPHGKGGKGERHTSGHIFLTVTVRHIFNFSRPPMPDFSALCPANPDHKQESQFCDVVAVGRCFEPDMLMAASAGPCPSHFGVIRMNCPFPRKSLLELQMALHFANN</sequence>
<dbReference type="AlphaFoldDB" id="A0A6G1DX71"/>
<gene>
    <name evidence="1" type="ORF">E2562_016916</name>
</gene>